<accession>A0ABX7D7Z7</accession>
<name>A0ABX7D7Z7_SERLI</name>
<evidence type="ECO:0000256" key="1">
    <source>
        <dbReference type="SAM" id="Phobius"/>
    </source>
</evidence>
<dbReference type="EMBL" id="CP068148">
    <property type="protein sequence ID" value="QQU56456.1"/>
    <property type="molecule type" value="Genomic_DNA"/>
</dbReference>
<proteinExistence type="predicted"/>
<keyword evidence="1" id="KW-0812">Transmembrane</keyword>
<sequence>MEVEMIIGLFIFAVLIVNLIQFLVRQRCEKVRQQKLKALSEFKARREEVERKARRQL</sequence>
<dbReference type="Proteomes" id="UP000595237">
    <property type="component" value="Chromosome"/>
</dbReference>
<keyword evidence="1" id="KW-1133">Transmembrane helix</keyword>
<keyword evidence="3" id="KW-1185">Reference proteome</keyword>
<gene>
    <name evidence="2" type="ORF">I6I38_05475</name>
</gene>
<evidence type="ECO:0000313" key="2">
    <source>
        <dbReference type="EMBL" id="QQU56456.1"/>
    </source>
</evidence>
<feature type="transmembrane region" description="Helical" evidence="1">
    <location>
        <begin position="6"/>
        <end position="24"/>
    </location>
</feature>
<organism evidence="2 3">
    <name type="scientific">Serratia liquefaciens</name>
    <dbReference type="NCBI Taxonomy" id="614"/>
    <lineage>
        <taxon>Bacteria</taxon>
        <taxon>Pseudomonadati</taxon>
        <taxon>Pseudomonadota</taxon>
        <taxon>Gammaproteobacteria</taxon>
        <taxon>Enterobacterales</taxon>
        <taxon>Yersiniaceae</taxon>
        <taxon>Serratia</taxon>
    </lineage>
</organism>
<protein>
    <submittedName>
        <fullName evidence="2">Uncharacterized protein</fullName>
    </submittedName>
</protein>
<reference evidence="2 3" key="1">
    <citation type="submission" date="2021-01" db="EMBL/GenBank/DDBJ databases">
        <title>FDA dAtabase for Regulatory Grade micrObial Sequences (FDA-ARGOS): Supporting development and validation of Infectious Disease Dx tests.</title>
        <authorList>
            <person name="Blissenbach B."/>
            <person name="Krut O."/>
            <person name="Tallon L."/>
            <person name="Sadzewicz L."/>
            <person name="Zhao X."/>
            <person name="Boylan J."/>
            <person name="Ott S."/>
            <person name="Bowen H."/>
            <person name="Vavikolanu K."/>
            <person name="Mehta A."/>
            <person name="Aluvathingal J."/>
            <person name="Nadendla S."/>
            <person name="Yan Y."/>
            <person name="Sichtig H."/>
        </authorList>
    </citation>
    <scope>NUCLEOTIDE SEQUENCE [LARGE SCALE GENOMIC DNA]</scope>
    <source>
        <strain evidence="2 3">FDAARGOS_1081</strain>
    </source>
</reference>
<keyword evidence="1" id="KW-0472">Membrane</keyword>
<evidence type="ECO:0000313" key="3">
    <source>
        <dbReference type="Proteomes" id="UP000595237"/>
    </source>
</evidence>
<dbReference type="RefSeq" id="WP_201896115.1">
    <property type="nucleotide sequence ID" value="NZ_CP068148.1"/>
</dbReference>